<proteinExistence type="predicted"/>
<organism evidence="2 3">
    <name type="scientific">Rotaria magnacalcarata</name>
    <dbReference type="NCBI Taxonomy" id="392030"/>
    <lineage>
        <taxon>Eukaryota</taxon>
        <taxon>Metazoa</taxon>
        <taxon>Spiralia</taxon>
        <taxon>Gnathifera</taxon>
        <taxon>Rotifera</taxon>
        <taxon>Eurotatoria</taxon>
        <taxon>Bdelloidea</taxon>
        <taxon>Philodinida</taxon>
        <taxon>Philodinidae</taxon>
        <taxon>Rotaria</taxon>
    </lineage>
</organism>
<feature type="region of interest" description="Disordered" evidence="1">
    <location>
        <begin position="26"/>
        <end position="67"/>
    </location>
</feature>
<feature type="non-terminal residue" evidence="2">
    <location>
        <position position="67"/>
    </location>
</feature>
<reference evidence="2" key="1">
    <citation type="submission" date="2021-02" db="EMBL/GenBank/DDBJ databases">
        <authorList>
            <person name="Nowell W R."/>
        </authorList>
    </citation>
    <scope>NUCLEOTIDE SEQUENCE</scope>
</reference>
<accession>A0A8S2VL21</accession>
<dbReference type="AlphaFoldDB" id="A0A8S2VL21"/>
<protein>
    <submittedName>
        <fullName evidence="2">Uncharacterized protein</fullName>
    </submittedName>
</protein>
<evidence type="ECO:0000313" key="3">
    <source>
        <dbReference type="Proteomes" id="UP000681720"/>
    </source>
</evidence>
<evidence type="ECO:0000256" key="1">
    <source>
        <dbReference type="SAM" id="MobiDB-lite"/>
    </source>
</evidence>
<feature type="compositionally biased region" description="Gly residues" evidence="1">
    <location>
        <begin position="36"/>
        <end position="67"/>
    </location>
</feature>
<dbReference type="Proteomes" id="UP000681720">
    <property type="component" value="Unassembled WGS sequence"/>
</dbReference>
<name>A0A8S2VL21_9BILA</name>
<evidence type="ECO:0000313" key="2">
    <source>
        <dbReference type="EMBL" id="CAF4396128.1"/>
    </source>
</evidence>
<dbReference type="EMBL" id="CAJOBJ010055850">
    <property type="protein sequence ID" value="CAF4396128.1"/>
    <property type="molecule type" value="Genomic_DNA"/>
</dbReference>
<comment type="caution">
    <text evidence="2">The sequence shown here is derived from an EMBL/GenBank/DDBJ whole genome shotgun (WGS) entry which is preliminary data.</text>
</comment>
<sequence>SDMWIERNIPGGLNSVLGEQLDNYLGGNPNPTYGQIYGGAPGGGGYGGGNGQGGGNLQGGGNRQGDE</sequence>
<gene>
    <name evidence="2" type="ORF">GIL414_LOCUS29941</name>
</gene>
<feature type="non-terminal residue" evidence="2">
    <location>
        <position position="1"/>
    </location>
</feature>